<keyword evidence="7" id="KW-0413">Isomerase</keyword>
<evidence type="ECO:0000256" key="1">
    <source>
        <dbReference type="ARBA" id="ARBA00001298"/>
    </source>
</evidence>
<comment type="subunit">
    <text evidence="7">Homodimer.</text>
</comment>
<protein>
    <recommendedName>
        <fullName evidence="4 7">dTDP-4-dehydrorhamnose 3,5-epimerase</fullName>
        <ecNumber evidence="3 7">5.1.3.13</ecNumber>
    </recommendedName>
    <alternativeName>
        <fullName evidence="7">Thymidine diphospho-4-keto-rhamnose 3,5-epimerase</fullName>
    </alternativeName>
</protein>
<reference evidence="8 9" key="1">
    <citation type="journal article" date="2016" name="Environ. Microbiol.">
        <title>New Methyloceanibacter diversity from North Sea sediments includes methanotroph containing solely the soluble methane monooxygenase.</title>
        <authorList>
            <person name="Vekeman B."/>
            <person name="Kerckhof F.M."/>
            <person name="Cremers G."/>
            <person name="de Vos P."/>
            <person name="Vandamme P."/>
            <person name="Boon N."/>
            <person name="Op den Camp H.J."/>
            <person name="Heylen K."/>
        </authorList>
    </citation>
    <scope>NUCLEOTIDE SEQUENCE [LARGE SCALE GENOMIC DNA]</scope>
    <source>
        <strain evidence="8 9">R-67176</strain>
    </source>
</reference>
<keyword evidence="9" id="KW-1185">Reference proteome</keyword>
<dbReference type="GO" id="GO:0005829">
    <property type="term" value="C:cytosol"/>
    <property type="evidence" value="ECO:0007669"/>
    <property type="project" value="TreeGrafter"/>
</dbReference>
<dbReference type="InterPro" id="IPR014710">
    <property type="entry name" value="RmlC-like_jellyroll"/>
</dbReference>
<feature type="site" description="Participates in a stacking interaction with the thymidine ring of dTDP-4-oxo-6-deoxyglucose" evidence="6">
    <location>
        <position position="140"/>
    </location>
</feature>
<dbReference type="AlphaFoldDB" id="A0A1E3VQT4"/>
<evidence type="ECO:0000256" key="2">
    <source>
        <dbReference type="ARBA" id="ARBA00001997"/>
    </source>
</evidence>
<name>A0A1E3VQT4_9HYPH</name>
<dbReference type="STRING" id="1774970.AUC70_03255"/>
<dbReference type="GO" id="GO:0019305">
    <property type="term" value="P:dTDP-rhamnose biosynthetic process"/>
    <property type="evidence" value="ECO:0007669"/>
    <property type="project" value="UniProtKB-UniRule"/>
</dbReference>
<comment type="similarity">
    <text evidence="7">Belongs to the dTDP-4-dehydrorhamnose 3,5-epimerase family.</text>
</comment>
<evidence type="ECO:0000313" key="9">
    <source>
        <dbReference type="Proteomes" id="UP000094172"/>
    </source>
</evidence>
<dbReference type="Pfam" id="PF00908">
    <property type="entry name" value="dTDP_sugar_isom"/>
    <property type="match status" value="1"/>
</dbReference>
<dbReference type="EC" id="5.1.3.13" evidence="3 7"/>
<dbReference type="PANTHER" id="PTHR21047">
    <property type="entry name" value="DTDP-6-DEOXY-D-GLUCOSE-3,5 EPIMERASE"/>
    <property type="match status" value="1"/>
</dbReference>
<evidence type="ECO:0000256" key="7">
    <source>
        <dbReference type="RuleBase" id="RU364069"/>
    </source>
</evidence>
<dbReference type="GO" id="GO:0008830">
    <property type="term" value="F:dTDP-4-dehydrorhamnose 3,5-epimerase activity"/>
    <property type="evidence" value="ECO:0007669"/>
    <property type="project" value="UniProtKB-UniRule"/>
</dbReference>
<evidence type="ECO:0000256" key="5">
    <source>
        <dbReference type="PIRSR" id="PIRSR600888-1"/>
    </source>
</evidence>
<dbReference type="PANTHER" id="PTHR21047:SF2">
    <property type="entry name" value="THYMIDINE DIPHOSPHO-4-KETO-RHAMNOSE 3,5-EPIMERASE"/>
    <property type="match status" value="1"/>
</dbReference>
<gene>
    <name evidence="8" type="ORF">AUC70_03255</name>
</gene>
<comment type="catalytic activity">
    <reaction evidence="1 7">
        <text>dTDP-4-dehydro-6-deoxy-alpha-D-glucose = dTDP-4-dehydro-beta-L-rhamnose</text>
        <dbReference type="Rhea" id="RHEA:16969"/>
        <dbReference type="ChEBI" id="CHEBI:57649"/>
        <dbReference type="ChEBI" id="CHEBI:62830"/>
        <dbReference type="EC" id="5.1.3.13"/>
    </reaction>
</comment>
<dbReference type="Proteomes" id="UP000094172">
    <property type="component" value="Unassembled WGS sequence"/>
</dbReference>
<dbReference type="Gene3D" id="2.60.120.10">
    <property type="entry name" value="Jelly Rolls"/>
    <property type="match status" value="1"/>
</dbReference>
<organism evidence="8 9">
    <name type="scientific">Methyloceanibacter stevinii</name>
    <dbReference type="NCBI Taxonomy" id="1774970"/>
    <lineage>
        <taxon>Bacteria</taxon>
        <taxon>Pseudomonadati</taxon>
        <taxon>Pseudomonadota</taxon>
        <taxon>Alphaproteobacteria</taxon>
        <taxon>Hyphomicrobiales</taxon>
        <taxon>Hyphomicrobiaceae</taxon>
        <taxon>Methyloceanibacter</taxon>
    </lineage>
</organism>
<evidence type="ECO:0000256" key="6">
    <source>
        <dbReference type="PIRSR" id="PIRSR600888-3"/>
    </source>
</evidence>
<proteinExistence type="inferred from homology"/>
<dbReference type="RefSeq" id="WP_069444080.1">
    <property type="nucleotide sequence ID" value="NZ_LPWE01000010.1"/>
</dbReference>
<feature type="active site" description="Proton acceptor" evidence="5">
    <location>
        <position position="64"/>
    </location>
</feature>
<dbReference type="EMBL" id="LPWE01000010">
    <property type="protein sequence ID" value="ODR95889.1"/>
    <property type="molecule type" value="Genomic_DNA"/>
</dbReference>
<dbReference type="InterPro" id="IPR011051">
    <property type="entry name" value="RmlC_Cupin_sf"/>
</dbReference>
<dbReference type="GO" id="GO:0000271">
    <property type="term" value="P:polysaccharide biosynthetic process"/>
    <property type="evidence" value="ECO:0007669"/>
    <property type="project" value="TreeGrafter"/>
</dbReference>
<sequence length="194" mass="21589">MTVGVQPLAIPEVLIVSPDKHDDQRGFLSETYSKPHMAELGVGIDFVQDNHSFSISKGTLRGLHFQSSPFAQAKLVRVVRGAIFDVAVDIRVGSPTFGRYVSKLISADAWNQIFVPTGFAHGFVTLEPQTEVIYKVSSRYSPEHDKGLLWNDPDIGIDWPVSEAEAVLSDKDKGLPMLSQLPDYFHYERSRSKS</sequence>
<dbReference type="UniPathway" id="UPA00124"/>
<dbReference type="SUPFAM" id="SSF51182">
    <property type="entry name" value="RmlC-like cupins"/>
    <property type="match status" value="1"/>
</dbReference>
<comment type="caution">
    <text evidence="8">The sequence shown here is derived from an EMBL/GenBank/DDBJ whole genome shotgun (WGS) entry which is preliminary data.</text>
</comment>
<accession>A0A1E3VQT4</accession>
<evidence type="ECO:0000256" key="3">
    <source>
        <dbReference type="ARBA" id="ARBA00012098"/>
    </source>
</evidence>
<comment type="function">
    <text evidence="2 7">Catalyzes the epimerization of the C3' and C5'positions of dTDP-6-deoxy-D-xylo-4-hexulose, forming dTDP-6-deoxy-L-lyxo-4-hexulose.</text>
</comment>
<evidence type="ECO:0000256" key="4">
    <source>
        <dbReference type="ARBA" id="ARBA00019595"/>
    </source>
</evidence>
<feature type="active site" description="Proton donor" evidence="5">
    <location>
        <position position="134"/>
    </location>
</feature>
<comment type="pathway">
    <text evidence="7">Carbohydrate biosynthesis; dTDP-L-rhamnose biosynthesis.</text>
</comment>
<dbReference type="InterPro" id="IPR000888">
    <property type="entry name" value="RmlC-like"/>
</dbReference>
<dbReference type="CDD" id="cd00438">
    <property type="entry name" value="cupin_RmlC"/>
    <property type="match status" value="1"/>
</dbReference>
<evidence type="ECO:0000313" key="8">
    <source>
        <dbReference type="EMBL" id="ODR95889.1"/>
    </source>
</evidence>
<dbReference type="NCBIfam" id="TIGR01221">
    <property type="entry name" value="rmlC"/>
    <property type="match status" value="1"/>
</dbReference>